<evidence type="ECO:0000313" key="2">
    <source>
        <dbReference type="Proteomes" id="UP001217198"/>
    </source>
</evidence>
<sequence>MLVTVKTFAALAVVECAAHFTIIANVQKVNAAFLAFEVGSDDGDDCVFDKVFHGKSPLLVWDNYARSVDRAFTKKCYFMARRSIFASVQSGTQGISPISCMFASTLPQSLQALCSSQTMRTSSAIDSYAQIEPSASMATVLAQTGTSSDCISNVPGMLIWKATTWRCVMVATTCSPDLTS</sequence>
<name>A0AAE9YF89_9CAUD</name>
<protein>
    <submittedName>
        <fullName evidence="1">Uncharacterized protein</fullName>
    </submittedName>
</protein>
<evidence type="ECO:0000313" key="1">
    <source>
        <dbReference type="EMBL" id="WCR32871.1"/>
    </source>
</evidence>
<proteinExistence type="predicted"/>
<dbReference type="EMBL" id="OQ031071">
    <property type="protein sequence ID" value="WCR32871.1"/>
    <property type="molecule type" value="Genomic_DNA"/>
</dbReference>
<dbReference type="Proteomes" id="UP001217198">
    <property type="component" value="Segment"/>
</dbReference>
<organism evidence="1 2">
    <name type="scientific">Klebsiella phage KPP2020</name>
    <dbReference type="NCBI Taxonomy" id="3017288"/>
    <lineage>
        <taxon>Viruses</taxon>
        <taxon>Duplodnaviria</taxon>
        <taxon>Heunggongvirae</taxon>
        <taxon>Uroviricota</taxon>
        <taxon>Caudoviricetes</taxon>
        <taxon>Drexlerviridae</taxon>
        <taxon>Webervirus</taxon>
        <taxon>Webervirus KPP2020</taxon>
    </lineage>
</organism>
<keyword evidence="2" id="KW-1185">Reference proteome</keyword>
<reference evidence="1" key="1">
    <citation type="submission" date="2022-12" db="EMBL/GenBank/DDBJ databases">
        <authorList>
            <person name="Lee J.-H."/>
            <person name="Jung S.-H."/>
        </authorList>
    </citation>
    <scope>NUCLEOTIDE SEQUENCE</scope>
</reference>
<accession>A0AAE9YF89</accession>
<gene>
    <name evidence="1" type="ORF">KPP2020_051</name>
</gene>